<feature type="compositionally biased region" description="Low complexity" evidence="1">
    <location>
        <begin position="332"/>
        <end position="347"/>
    </location>
</feature>
<dbReference type="SUPFAM" id="SSF53098">
    <property type="entry name" value="Ribonuclease H-like"/>
    <property type="match status" value="1"/>
</dbReference>
<gene>
    <name evidence="2" type="ORF">LshimejAT787_1500210</name>
</gene>
<name>A0A9P3PVQ7_LYOSH</name>
<dbReference type="EMBL" id="BRPK01000015">
    <property type="protein sequence ID" value="GLB43837.1"/>
    <property type="molecule type" value="Genomic_DNA"/>
</dbReference>
<reference evidence="2" key="1">
    <citation type="submission" date="2022-07" db="EMBL/GenBank/DDBJ databases">
        <title>The genome of Lyophyllum shimeji provides insight into the initial evolution of ectomycorrhizal fungal genome.</title>
        <authorList>
            <person name="Kobayashi Y."/>
            <person name="Shibata T."/>
            <person name="Hirakawa H."/>
            <person name="Shigenobu S."/>
            <person name="Nishiyama T."/>
            <person name="Yamada A."/>
            <person name="Hasebe M."/>
            <person name="Kawaguchi M."/>
        </authorList>
    </citation>
    <scope>NUCLEOTIDE SEQUENCE</scope>
    <source>
        <strain evidence="2">AT787</strain>
    </source>
</reference>
<feature type="compositionally biased region" description="Acidic residues" evidence="1">
    <location>
        <begin position="45"/>
        <end position="78"/>
    </location>
</feature>
<dbReference type="InterPro" id="IPR012337">
    <property type="entry name" value="RNaseH-like_sf"/>
</dbReference>
<feature type="region of interest" description="Disordered" evidence="1">
    <location>
        <begin position="324"/>
        <end position="347"/>
    </location>
</feature>
<dbReference type="OrthoDB" id="3237158at2759"/>
<organism evidence="2 3">
    <name type="scientific">Lyophyllum shimeji</name>
    <name type="common">Hon-shimeji</name>
    <name type="synonym">Tricholoma shimeji</name>
    <dbReference type="NCBI Taxonomy" id="47721"/>
    <lineage>
        <taxon>Eukaryota</taxon>
        <taxon>Fungi</taxon>
        <taxon>Dikarya</taxon>
        <taxon>Basidiomycota</taxon>
        <taxon>Agaricomycotina</taxon>
        <taxon>Agaricomycetes</taxon>
        <taxon>Agaricomycetidae</taxon>
        <taxon>Agaricales</taxon>
        <taxon>Tricholomatineae</taxon>
        <taxon>Lyophyllaceae</taxon>
        <taxon>Lyophyllum</taxon>
    </lineage>
</organism>
<dbReference type="Proteomes" id="UP001063166">
    <property type="component" value="Unassembled WGS sequence"/>
</dbReference>
<comment type="caution">
    <text evidence="2">The sequence shown here is derived from an EMBL/GenBank/DDBJ whole genome shotgun (WGS) entry which is preliminary data.</text>
</comment>
<feature type="region of interest" description="Disordered" evidence="1">
    <location>
        <begin position="1"/>
        <end position="81"/>
    </location>
</feature>
<protein>
    <submittedName>
        <fullName evidence="2">Uncharacterized protein</fullName>
    </submittedName>
</protein>
<sequence>MDSDDEPESDARPPAKRTRSQPLKPSKSGAAGASKGKKSAKVVESEEVEDDHTEEEVDEVEVEGPEDEEDEDDEDDDGLQPQHHASITAAVVTKDDMTKDLRTIFSDLLNVKFTKNGINSSSQQIEQFEKIQTDQCKLDVALKFKLHGNTRWGSAHGMLDRAFKLRQAIDLFISTADQLYGPITTIRQNGMILKKIPWSAFALTPSDWERVAEAQDILADSDSIQQYFSSERKPTLWRALPAVEDLLTKWDAKIIKYYNKCDAKPAYILALALHPYYKLDYIELAWGGEKEQKEDIAKEILDAKNWQDEARQVLEKAMGEYWAKRSRQEDQPQPAASSATSKSSGPSIISDFEWHRRKLVSREANERWEAELRRYLKDQPRGLVADMVGGRITLTNIQPLLRSRSTSFPATLRQFLASNCSQQASKLPMIAVHA</sequence>
<dbReference type="AlphaFoldDB" id="A0A9P3PVQ7"/>
<keyword evidence="3" id="KW-1185">Reference proteome</keyword>
<evidence type="ECO:0000313" key="3">
    <source>
        <dbReference type="Proteomes" id="UP001063166"/>
    </source>
</evidence>
<evidence type="ECO:0000256" key="1">
    <source>
        <dbReference type="SAM" id="MobiDB-lite"/>
    </source>
</evidence>
<proteinExistence type="predicted"/>
<accession>A0A9P3PVQ7</accession>
<evidence type="ECO:0000313" key="2">
    <source>
        <dbReference type="EMBL" id="GLB43837.1"/>
    </source>
</evidence>